<dbReference type="InterPro" id="IPR013324">
    <property type="entry name" value="RNA_pol_sigma_r3/r4-like"/>
</dbReference>
<keyword evidence="9" id="KW-1185">Reference proteome</keyword>
<dbReference type="Gene3D" id="1.10.10.10">
    <property type="entry name" value="Winged helix-like DNA-binding domain superfamily/Winged helix DNA-binding domain"/>
    <property type="match status" value="2"/>
</dbReference>
<dbReference type="InterPro" id="IPR007624">
    <property type="entry name" value="RNA_pol_sigma70_r3"/>
</dbReference>
<evidence type="ECO:0000259" key="6">
    <source>
        <dbReference type="Pfam" id="PF04542"/>
    </source>
</evidence>
<dbReference type="CDD" id="cd06171">
    <property type="entry name" value="Sigma70_r4"/>
    <property type="match status" value="1"/>
</dbReference>
<accession>A0ABY3ZE63</accession>
<dbReference type="Pfam" id="PF04539">
    <property type="entry name" value="Sigma70_r3"/>
    <property type="match status" value="1"/>
</dbReference>
<dbReference type="Pfam" id="PF04542">
    <property type="entry name" value="Sigma70_r2"/>
    <property type="match status" value="1"/>
</dbReference>
<dbReference type="InterPro" id="IPR036388">
    <property type="entry name" value="WH-like_DNA-bd_sf"/>
</dbReference>
<dbReference type="InterPro" id="IPR000943">
    <property type="entry name" value="RNA_pol_sigma70"/>
</dbReference>
<feature type="domain" description="RNA polymerase sigma-70 region 2" evidence="6">
    <location>
        <begin position="43"/>
        <end position="111"/>
    </location>
</feature>
<dbReference type="Pfam" id="PF04545">
    <property type="entry name" value="Sigma70_r4"/>
    <property type="match status" value="1"/>
</dbReference>
<dbReference type="SUPFAM" id="SSF88659">
    <property type="entry name" value="Sigma3 and sigma4 domains of RNA polymerase sigma factors"/>
    <property type="match status" value="2"/>
</dbReference>
<dbReference type="Proteomes" id="UP000829494">
    <property type="component" value="Chromosome"/>
</dbReference>
<dbReference type="EMBL" id="CP094298">
    <property type="protein sequence ID" value="UNZ08404.1"/>
    <property type="molecule type" value="Genomic_DNA"/>
</dbReference>
<dbReference type="GeneID" id="66852445"/>
<evidence type="ECO:0000256" key="1">
    <source>
        <dbReference type="ARBA" id="ARBA00023015"/>
    </source>
</evidence>
<evidence type="ECO:0000259" key="5">
    <source>
        <dbReference type="Pfam" id="PF04539"/>
    </source>
</evidence>
<protein>
    <submittedName>
        <fullName evidence="8">RNA polymerase sigma factor SigF</fullName>
    </submittedName>
</protein>
<evidence type="ECO:0000256" key="2">
    <source>
        <dbReference type="ARBA" id="ARBA00023082"/>
    </source>
</evidence>
<evidence type="ECO:0000256" key="4">
    <source>
        <dbReference type="ARBA" id="ARBA00023163"/>
    </source>
</evidence>
<proteinExistence type="predicted"/>
<organism evidence="8 9">
    <name type="scientific">Streptomyces rimosus subsp. rimosus</name>
    <dbReference type="NCBI Taxonomy" id="132474"/>
    <lineage>
        <taxon>Bacteria</taxon>
        <taxon>Bacillati</taxon>
        <taxon>Actinomycetota</taxon>
        <taxon>Actinomycetes</taxon>
        <taxon>Kitasatosporales</taxon>
        <taxon>Streptomycetaceae</taxon>
        <taxon>Streptomyces</taxon>
    </lineage>
</organism>
<gene>
    <name evidence="8" type="primary">sigF12</name>
    <name evidence="8" type="ORF">SRIMR7_40245</name>
</gene>
<keyword evidence="4" id="KW-0804">Transcription</keyword>
<dbReference type="SUPFAM" id="SSF88946">
    <property type="entry name" value="Sigma2 domain of RNA polymerase sigma factors"/>
    <property type="match status" value="1"/>
</dbReference>
<feature type="domain" description="RNA polymerase sigma-70 region 3" evidence="5">
    <location>
        <begin position="122"/>
        <end position="180"/>
    </location>
</feature>
<dbReference type="InterPro" id="IPR014322">
    <property type="entry name" value="RNA_pol_sigma-B/F/G"/>
</dbReference>
<keyword evidence="2" id="KW-0731">Sigma factor</keyword>
<keyword evidence="1" id="KW-0805">Transcription regulation</keyword>
<evidence type="ECO:0000313" key="8">
    <source>
        <dbReference type="EMBL" id="UNZ08404.1"/>
    </source>
</evidence>
<dbReference type="Gene3D" id="1.20.120.1810">
    <property type="match status" value="1"/>
</dbReference>
<dbReference type="InterPro" id="IPR013325">
    <property type="entry name" value="RNA_pol_sigma_r2"/>
</dbReference>
<dbReference type="NCBIfam" id="TIGR02937">
    <property type="entry name" value="sigma70-ECF"/>
    <property type="match status" value="1"/>
</dbReference>
<sequence length="276" mass="31135">MATPATARPGERGAKDVDTSDEFRLLATLEDGPVKEQIRRRIITAWLPMAHRLAYRLRERGEHLDDLKQVAALGLVKAVDRFDPDRADAFEQFAIPTITGELKRHFRDHTWHVHVPRRIQDLRNRVRIAVKELSTTLDGRTPSTEQIAAHAQLSEQDVTLGLRALETYRSLSLDAALDHGDGGSEEQHTLLHVIGALEDAFALVEDRESVKPVLARLPERDRRILYLRFFQDMTQSAIAAELGVSQMHVSRLLNRALARIRAEATRAPAGKYRKAA</sequence>
<dbReference type="InterPro" id="IPR014284">
    <property type="entry name" value="RNA_pol_sigma-70_dom"/>
</dbReference>
<feature type="domain" description="RNA polymerase sigma-70 region 4" evidence="7">
    <location>
        <begin position="213"/>
        <end position="262"/>
    </location>
</feature>
<evidence type="ECO:0000313" key="9">
    <source>
        <dbReference type="Proteomes" id="UP000829494"/>
    </source>
</evidence>
<keyword evidence="3" id="KW-0238">DNA-binding</keyword>
<reference evidence="8 9" key="1">
    <citation type="submission" date="2022-03" db="EMBL/GenBank/DDBJ databases">
        <title>Complete genome of Streptomyces rimosus ssp. rimosus R7 (=ATCC 10970).</title>
        <authorList>
            <person name="Beganovic S."/>
            <person name="Ruckert C."/>
            <person name="Busche T."/>
            <person name="Kalinowski J."/>
            <person name="Wittmann C."/>
        </authorList>
    </citation>
    <scope>NUCLEOTIDE SEQUENCE [LARGE SCALE GENOMIC DNA]</scope>
    <source>
        <strain evidence="8 9">R7</strain>
    </source>
</reference>
<dbReference type="PANTHER" id="PTHR30385">
    <property type="entry name" value="SIGMA FACTOR F FLAGELLAR"/>
    <property type="match status" value="1"/>
</dbReference>
<dbReference type="PRINTS" id="PR00046">
    <property type="entry name" value="SIGMA70FCT"/>
</dbReference>
<dbReference type="InterPro" id="IPR007630">
    <property type="entry name" value="RNA_pol_sigma70_r4"/>
</dbReference>
<name>A0ABY3ZE63_STRRM</name>
<dbReference type="NCBIfam" id="TIGR02980">
    <property type="entry name" value="SigBFG"/>
    <property type="match status" value="1"/>
</dbReference>
<dbReference type="InterPro" id="IPR007627">
    <property type="entry name" value="RNA_pol_sigma70_r2"/>
</dbReference>
<dbReference type="PANTHER" id="PTHR30385:SF4">
    <property type="entry name" value="RNA POLYMERASE SIGMA-E FACTOR"/>
    <property type="match status" value="1"/>
</dbReference>
<dbReference type="RefSeq" id="WP_003981403.1">
    <property type="nucleotide sequence ID" value="NZ_CP043497.1"/>
</dbReference>
<evidence type="ECO:0000256" key="3">
    <source>
        <dbReference type="ARBA" id="ARBA00023125"/>
    </source>
</evidence>
<evidence type="ECO:0000259" key="7">
    <source>
        <dbReference type="Pfam" id="PF04545"/>
    </source>
</evidence>